<gene>
    <name evidence="6" type="ORF">MMF94_04675</name>
</gene>
<dbReference type="EMBL" id="JAKXMK010000003">
    <property type="protein sequence ID" value="MCH6164969.1"/>
    <property type="molecule type" value="Genomic_DNA"/>
</dbReference>
<accession>A0ABS9T8U8</accession>
<dbReference type="Pfam" id="PF17754">
    <property type="entry name" value="TetR_C_14"/>
    <property type="match status" value="1"/>
</dbReference>
<dbReference type="PANTHER" id="PTHR30055:SF234">
    <property type="entry name" value="HTH-TYPE TRANSCRIPTIONAL REGULATOR BETI"/>
    <property type="match status" value="1"/>
</dbReference>
<keyword evidence="1" id="KW-0805">Transcription regulation</keyword>
<keyword evidence="2 4" id="KW-0238">DNA-binding</keyword>
<dbReference type="SUPFAM" id="SSF46689">
    <property type="entry name" value="Homeodomain-like"/>
    <property type="match status" value="1"/>
</dbReference>
<evidence type="ECO:0000256" key="1">
    <source>
        <dbReference type="ARBA" id="ARBA00023015"/>
    </source>
</evidence>
<dbReference type="Proteomes" id="UP001299970">
    <property type="component" value="Unassembled WGS sequence"/>
</dbReference>
<evidence type="ECO:0000256" key="3">
    <source>
        <dbReference type="ARBA" id="ARBA00023163"/>
    </source>
</evidence>
<feature type="DNA-binding region" description="H-T-H motif" evidence="4">
    <location>
        <begin position="37"/>
        <end position="56"/>
    </location>
</feature>
<name>A0ABS9T8U8_9PSEU</name>
<dbReference type="InterPro" id="IPR050109">
    <property type="entry name" value="HTH-type_TetR-like_transc_reg"/>
</dbReference>
<feature type="domain" description="HTH tetR-type" evidence="5">
    <location>
        <begin position="14"/>
        <end position="74"/>
    </location>
</feature>
<dbReference type="InterPro" id="IPR041347">
    <property type="entry name" value="MftR_C"/>
</dbReference>
<dbReference type="PANTHER" id="PTHR30055">
    <property type="entry name" value="HTH-TYPE TRANSCRIPTIONAL REGULATOR RUTR"/>
    <property type="match status" value="1"/>
</dbReference>
<dbReference type="PRINTS" id="PR00455">
    <property type="entry name" value="HTHTETR"/>
</dbReference>
<protein>
    <submittedName>
        <fullName evidence="6">TetR/AcrR family transcriptional regulator</fullName>
    </submittedName>
</protein>
<dbReference type="Gene3D" id="1.10.357.10">
    <property type="entry name" value="Tetracycline Repressor, domain 2"/>
    <property type="match status" value="1"/>
</dbReference>
<proteinExistence type="predicted"/>
<evidence type="ECO:0000259" key="5">
    <source>
        <dbReference type="PROSITE" id="PS50977"/>
    </source>
</evidence>
<keyword evidence="7" id="KW-1185">Reference proteome</keyword>
<comment type="caution">
    <text evidence="6">The sequence shown here is derived from an EMBL/GenBank/DDBJ whole genome shotgun (WGS) entry which is preliminary data.</text>
</comment>
<evidence type="ECO:0000313" key="7">
    <source>
        <dbReference type="Proteomes" id="UP001299970"/>
    </source>
</evidence>
<dbReference type="InterPro" id="IPR023772">
    <property type="entry name" value="DNA-bd_HTH_TetR-type_CS"/>
</dbReference>
<dbReference type="PROSITE" id="PS01081">
    <property type="entry name" value="HTH_TETR_1"/>
    <property type="match status" value="1"/>
</dbReference>
<dbReference type="InterPro" id="IPR009057">
    <property type="entry name" value="Homeodomain-like_sf"/>
</dbReference>
<sequence>MTEPRPGLRERKKQRTRRVLIETAYRLFEQDGYERTTVARIAEAADISIATFFNYFPSKEELLFPEGTDILNAGLEVIAGRSPEDDPVDLLTLAVHAMISSTRTGTRDPASELETRRLRLVMSVPTLRATMLERAFSALQGLAGALRSAYPTEFDEVDANAIVGAVFGAGLAAASVSIQQGQPSDAALTRSIELITQALQALRRSSS</sequence>
<dbReference type="PROSITE" id="PS50977">
    <property type="entry name" value="HTH_TETR_2"/>
    <property type="match status" value="1"/>
</dbReference>
<evidence type="ECO:0000256" key="4">
    <source>
        <dbReference type="PROSITE-ProRule" id="PRU00335"/>
    </source>
</evidence>
<organism evidence="6 7">
    <name type="scientific">Pseudonocardia alaniniphila</name>
    <dbReference type="NCBI Taxonomy" id="75291"/>
    <lineage>
        <taxon>Bacteria</taxon>
        <taxon>Bacillati</taxon>
        <taxon>Actinomycetota</taxon>
        <taxon>Actinomycetes</taxon>
        <taxon>Pseudonocardiales</taxon>
        <taxon>Pseudonocardiaceae</taxon>
        <taxon>Pseudonocardia</taxon>
    </lineage>
</organism>
<dbReference type="InterPro" id="IPR001647">
    <property type="entry name" value="HTH_TetR"/>
</dbReference>
<evidence type="ECO:0000313" key="6">
    <source>
        <dbReference type="EMBL" id="MCH6164969.1"/>
    </source>
</evidence>
<reference evidence="6 7" key="1">
    <citation type="submission" date="2022-03" db="EMBL/GenBank/DDBJ databases">
        <title>Pseudonocardia alaer sp. nov., a novel actinomycete isolated from reed forest soil.</title>
        <authorList>
            <person name="Wang L."/>
        </authorList>
    </citation>
    <scope>NUCLEOTIDE SEQUENCE [LARGE SCALE GENOMIC DNA]</scope>
    <source>
        <strain evidence="6 7">Y-16303</strain>
    </source>
</reference>
<keyword evidence="3" id="KW-0804">Transcription</keyword>
<dbReference type="RefSeq" id="WP_241034984.1">
    <property type="nucleotide sequence ID" value="NZ_BAAAJF010000009.1"/>
</dbReference>
<dbReference type="Pfam" id="PF00440">
    <property type="entry name" value="TetR_N"/>
    <property type="match status" value="1"/>
</dbReference>
<evidence type="ECO:0000256" key="2">
    <source>
        <dbReference type="ARBA" id="ARBA00023125"/>
    </source>
</evidence>